<dbReference type="GO" id="GO:0005789">
    <property type="term" value="C:endoplasmic reticulum membrane"/>
    <property type="evidence" value="ECO:0007669"/>
    <property type="project" value="TreeGrafter"/>
</dbReference>
<dbReference type="Proteomes" id="UP000594454">
    <property type="component" value="Chromosome 3"/>
</dbReference>
<feature type="transmembrane region" description="Helical" evidence="6">
    <location>
        <begin position="162"/>
        <end position="178"/>
    </location>
</feature>
<evidence type="ECO:0000256" key="2">
    <source>
        <dbReference type="ARBA" id="ARBA00010441"/>
    </source>
</evidence>
<feature type="transmembrane region" description="Helical" evidence="6">
    <location>
        <begin position="58"/>
        <end position="76"/>
    </location>
</feature>
<feature type="transmembrane region" description="Helical" evidence="6">
    <location>
        <begin position="228"/>
        <end position="250"/>
    </location>
</feature>
<evidence type="ECO:0000256" key="3">
    <source>
        <dbReference type="ARBA" id="ARBA00022679"/>
    </source>
</evidence>
<sequence length="341" mass="39687">MVDVKKMMEYEYLTKEHLSGFNKYKYSARDTSPLSVYVMHPFWNYIVQFCPTWLAPNVLTFVGFLFSLANFVFLSYFDWNFYASSGDGSAPPIPRWFWLLAAINIFLSYTLDGIDGKQARRIGLSGPLGELFDHGLDSYTAVLIPACLYSVFGRCETSLPPIRMYYICWMVFFNFYTSHWEKYNTGVLYLPWGYDISMWGSTIMYLVTWFYGYGVWKKTFPLGITMGILMEAVLHISALSNMPMVVYNVYSSYENKTGKMRPFSEAVRPIYPFLTFFVIFMFWAYKSPNDIMTNDTRMLFLLSGTIFSNISCRLIVAQMSNTRCEAFHWMTPIFIPIATMV</sequence>
<dbReference type="InterPro" id="IPR048254">
    <property type="entry name" value="CDP_ALCOHOL_P_TRANSF_CS"/>
</dbReference>
<dbReference type="PROSITE" id="PS00379">
    <property type="entry name" value="CDP_ALCOHOL_P_TRANSF"/>
    <property type="match status" value="1"/>
</dbReference>
<evidence type="ECO:0000256" key="6">
    <source>
        <dbReference type="SAM" id="Phobius"/>
    </source>
</evidence>
<dbReference type="EMBL" id="LR899011">
    <property type="protein sequence ID" value="CAD7086008.1"/>
    <property type="molecule type" value="Genomic_DNA"/>
</dbReference>
<evidence type="ECO:0000256" key="1">
    <source>
        <dbReference type="ARBA" id="ARBA00004370"/>
    </source>
</evidence>
<keyword evidence="6" id="KW-1133">Transmembrane helix</keyword>
<keyword evidence="3 5" id="KW-0808">Transferase</keyword>
<dbReference type="PIRSF" id="PIRSF015665">
    <property type="entry name" value="CHOPT"/>
    <property type="match status" value="1"/>
</dbReference>
<comment type="subcellular location">
    <subcellularLocation>
        <location evidence="1">Membrane</location>
    </subcellularLocation>
</comment>
<dbReference type="Pfam" id="PF01066">
    <property type="entry name" value="CDP-OH_P_transf"/>
    <property type="match status" value="1"/>
</dbReference>
<dbReference type="GO" id="GO:0004307">
    <property type="term" value="F:ethanolaminephosphotransferase activity"/>
    <property type="evidence" value="ECO:0007669"/>
    <property type="project" value="TreeGrafter"/>
</dbReference>
<evidence type="ECO:0000313" key="8">
    <source>
        <dbReference type="Proteomes" id="UP000594454"/>
    </source>
</evidence>
<dbReference type="OrthoDB" id="196717at2759"/>
<proteinExistence type="inferred from homology"/>
<evidence type="ECO:0000256" key="4">
    <source>
        <dbReference type="ARBA" id="ARBA00023136"/>
    </source>
</evidence>
<dbReference type="PANTHER" id="PTHR10414">
    <property type="entry name" value="ETHANOLAMINEPHOSPHOTRANSFERASE"/>
    <property type="match status" value="1"/>
</dbReference>
<dbReference type="FunFam" id="1.20.120.1760:FF:000016">
    <property type="entry name" value="ethanolaminephosphotransferase 1"/>
    <property type="match status" value="1"/>
</dbReference>
<dbReference type="FunCoup" id="A0A7R8UT26">
    <property type="interactions" value="1450"/>
</dbReference>
<keyword evidence="8" id="KW-1185">Reference proteome</keyword>
<feature type="transmembrane region" description="Helical" evidence="6">
    <location>
        <begin position="298"/>
        <end position="316"/>
    </location>
</feature>
<feature type="transmembrane region" description="Helical" evidence="6">
    <location>
        <begin position="198"/>
        <end position="216"/>
    </location>
</feature>
<comment type="similarity">
    <text evidence="2 5">Belongs to the CDP-alcohol phosphatidyltransferase class-I family.</text>
</comment>
<dbReference type="Gene3D" id="1.20.120.1760">
    <property type="match status" value="1"/>
</dbReference>
<gene>
    <name evidence="7" type="ORF">HERILL_LOCUS8810</name>
</gene>
<dbReference type="InterPro" id="IPR014472">
    <property type="entry name" value="CHOPT"/>
</dbReference>
<evidence type="ECO:0000313" key="7">
    <source>
        <dbReference type="EMBL" id="CAD7086008.1"/>
    </source>
</evidence>
<dbReference type="AlphaFoldDB" id="A0A7R8UT26"/>
<keyword evidence="6" id="KW-0812">Transmembrane</keyword>
<evidence type="ECO:0008006" key="9">
    <source>
        <dbReference type="Google" id="ProtNLM"/>
    </source>
</evidence>
<dbReference type="GO" id="GO:0006646">
    <property type="term" value="P:phosphatidylethanolamine biosynthetic process"/>
    <property type="evidence" value="ECO:0007669"/>
    <property type="project" value="TreeGrafter"/>
</dbReference>
<protein>
    <recommendedName>
        <fullName evidence="9">Ethanolaminephosphotransferase 1</fullName>
    </recommendedName>
</protein>
<feature type="transmembrane region" description="Helical" evidence="6">
    <location>
        <begin position="96"/>
        <end position="114"/>
    </location>
</feature>
<name>A0A7R8UT26_HERIL</name>
<dbReference type="PANTHER" id="PTHR10414:SF71">
    <property type="entry name" value="FI05338P"/>
    <property type="match status" value="1"/>
</dbReference>
<dbReference type="InterPro" id="IPR043130">
    <property type="entry name" value="CDP-OH_PTrfase_TM_dom"/>
</dbReference>
<accession>A0A7R8UT26</accession>
<dbReference type="GO" id="GO:0005794">
    <property type="term" value="C:Golgi apparatus"/>
    <property type="evidence" value="ECO:0007669"/>
    <property type="project" value="TreeGrafter"/>
</dbReference>
<keyword evidence="4 6" id="KW-0472">Membrane</keyword>
<evidence type="ECO:0000256" key="5">
    <source>
        <dbReference type="RuleBase" id="RU003750"/>
    </source>
</evidence>
<dbReference type="InParanoid" id="A0A7R8UT26"/>
<organism evidence="7 8">
    <name type="scientific">Hermetia illucens</name>
    <name type="common">Black soldier fly</name>
    <dbReference type="NCBI Taxonomy" id="343691"/>
    <lineage>
        <taxon>Eukaryota</taxon>
        <taxon>Metazoa</taxon>
        <taxon>Ecdysozoa</taxon>
        <taxon>Arthropoda</taxon>
        <taxon>Hexapoda</taxon>
        <taxon>Insecta</taxon>
        <taxon>Pterygota</taxon>
        <taxon>Neoptera</taxon>
        <taxon>Endopterygota</taxon>
        <taxon>Diptera</taxon>
        <taxon>Brachycera</taxon>
        <taxon>Stratiomyomorpha</taxon>
        <taxon>Stratiomyidae</taxon>
        <taxon>Hermetiinae</taxon>
        <taxon>Hermetia</taxon>
    </lineage>
</organism>
<dbReference type="InterPro" id="IPR000462">
    <property type="entry name" value="CDP-OH_P_trans"/>
</dbReference>
<reference evidence="7 8" key="1">
    <citation type="submission" date="2020-11" db="EMBL/GenBank/DDBJ databases">
        <authorList>
            <person name="Wallbank WR R."/>
            <person name="Pardo Diaz C."/>
            <person name="Kozak K."/>
            <person name="Martin S."/>
            <person name="Jiggins C."/>
            <person name="Moest M."/>
            <person name="Warren A I."/>
            <person name="Generalovic N T."/>
            <person name="Byers J.R.P. K."/>
            <person name="Montejo-Kovacevich G."/>
            <person name="Yen C E."/>
        </authorList>
    </citation>
    <scope>NUCLEOTIDE SEQUENCE [LARGE SCALE GENOMIC DNA]</scope>
</reference>
<feature type="transmembrane region" description="Helical" evidence="6">
    <location>
        <begin position="270"/>
        <end position="286"/>
    </location>
</feature>